<dbReference type="PROSITE" id="PS51257">
    <property type="entry name" value="PROKAR_LIPOPROTEIN"/>
    <property type="match status" value="1"/>
</dbReference>
<evidence type="ECO:0008006" key="6">
    <source>
        <dbReference type="Google" id="ProtNLM"/>
    </source>
</evidence>
<dbReference type="EMBL" id="JAUQTA010000001">
    <property type="protein sequence ID" value="MDO7868706.1"/>
    <property type="molecule type" value="Genomic_DNA"/>
</dbReference>
<name>A0ABT9B1H2_9ACTN</name>
<dbReference type="PANTHER" id="PTHR37042:SF4">
    <property type="entry name" value="OUTER MEMBRANE PROTEIN RV1973"/>
    <property type="match status" value="1"/>
</dbReference>
<keyword evidence="2" id="KW-0472">Membrane</keyword>
<organism evidence="4 5">
    <name type="scientific">Nocardioides jiangxiensis</name>
    <dbReference type="NCBI Taxonomy" id="3064524"/>
    <lineage>
        <taxon>Bacteria</taxon>
        <taxon>Bacillati</taxon>
        <taxon>Actinomycetota</taxon>
        <taxon>Actinomycetes</taxon>
        <taxon>Propionibacteriales</taxon>
        <taxon>Nocardioidaceae</taxon>
        <taxon>Nocardioides</taxon>
    </lineage>
</organism>
<keyword evidence="5" id="KW-1185">Reference proteome</keyword>
<sequence>MTRLGALVVAAALLATGACGPASDSALGRRPTAYPAAGSQATGTSVEGQLIARASRAVEAALTYDHTTYAADTRAAEALMTPAFAASWGHVAARLRPRSDVRHARATARVVDAGVTGATSRAAQVLLLVDRSVTSNAGTQTSGGYAVATLRHGRAGWLLAGLGLTPPKRQVLEQRPVPATVLAAATAVADAYADLDSAHPRADIARLLSLTSGAFHHDYQQAAPELVQRTVAARAVQEGEVVSAGLSSLRGGHARVVAVVTTVLRVPGRRDVHRLLRLDLDLVRTPTAWLARAVRLVPDAGH</sequence>
<proteinExistence type="predicted"/>
<dbReference type="PANTHER" id="PTHR37042">
    <property type="entry name" value="OUTER MEMBRANE PROTEIN RV1973"/>
    <property type="match status" value="1"/>
</dbReference>
<dbReference type="Proteomes" id="UP001233314">
    <property type="component" value="Unassembled WGS sequence"/>
</dbReference>
<evidence type="ECO:0000256" key="2">
    <source>
        <dbReference type="ARBA" id="ARBA00023136"/>
    </source>
</evidence>
<reference evidence="4 5" key="1">
    <citation type="submission" date="2023-07" db="EMBL/GenBank/DDBJ databases">
        <title>Nocardioides sp. nov WY-20 isolated from soil.</title>
        <authorList>
            <person name="Liu B."/>
            <person name="Wan Y."/>
        </authorList>
    </citation>
    <scope>NUCLEOTIDE SEQUENCE [LARGE SCALE GENOMIC DNA]</scope>
    <source>
        <strain evidence="4 5">WY-20</strain>
    </source>
</reference>
<gene>
    <name evidence="4" type="ORF">Q5722_10040</name>
</gene>
<feature type="chain" id="PRO_5047138910" description="SnoaL-like domain-containing protein" evidence="3">
    <location>
        <begin position="22"/>
        <end position="302"/>
    </location>
</feature>
<evidence type="ECO:0000313" key="4">
    <source>
        <dbReference type="EMBL" id="MDO7868706.1"/>
    </source>
</evidence>
<feature type="signal peptide" evidence="3">
    <location>
        <begin position="1"/>
        <end position="21"/>
    </location>
</feature>
<evidence type="ECO:0000256" key="1">
    <source>
        <dbReference type="ARBA" id="ARBA00004370"/>
    </source>
</evidence>
<comment type="subcellular location">
    <subcellularLocation>
        <location evidence="1">Membrane</location>
    </subcellularLocation>
</comment>
<comment type="caution">
    <text evidence="4">The sequence shown here is derived from an EMBL/GenBank/DDBJ whole genome shotgun (WGS) entry which is preliminary data.</text>
</comment>
<dbReference type="RefSeq" id="WP_305028065.1">
    <property type="nucleotide sequence ID" value="NZ_JAUQTA010000001.1"/>
</dbReference>
<keyword evidence="3" id="KW-0732">Signal</keyword>
<evidence type="ECO:0000256" key="3">
    <source>
        <dbReference type="SAM" id="SignalP"/>
    </source>
</evidence>
<accession>A0ABT9B1H2</accession>
<protein>
    <recommendedName>
        <fullName evidence="6">SnoaL-like domain-containing protein</fullName>
    </recommendedName>
</protein>
<evidence type="ECO:0000313" key="5">
    <source>
        <dbReference type="Proteomes" id="UP001233314"/>
    </source>
</evidence>